<dbReference type="GO" id="GO:0006355">
    <property type="term" value="P:regulation of DNA-templated transcription"/>
    <property type="evidence" value="ECO:0007669"/>
    <property type="project" value="InterPro"/>
</dbReference>
<evidence type="ECO:0000256" key="6">
    <source>
        <dbReference type="SAM" id="Coils"/>
    </source>
</evidence>
<dbReference type="GO" id="GO:0003677">
    <property type="term" value="F:DNA binding"/>
    <property type="evidence" value="ECO:0007669"/>
    <property type="project" value="UniProtKB-KW"/>
</dbReference>
<keyword evidence="6" id="KW-0175">Coiled coil</keyword>
<dbReference type="GO" id="GO:0005524">
    <property type="term" value="F:ATP binding"/>
    <property type="evidence" value="ECO:0007669"/>
    <property type="project" value="UniProtKB-KW"/>
</dbReference>
<keyword evidence="5" id="KW-0804">Transcription</keyword>
<evidence type="ECO:0000256" key="1">
    <source>
        <dbReference type="ARBA" id="ARBA00022741"/>
    </source>
</evidence>
<evidence type="ECO:0000256" key="5">
    <source>
        <dbReference type="ARBA" id="ARBA00023163"/>
    </source>
</evidence>
<proteinExistence type="predicted"/>
<dbReference type="HOGENOM" id="CLU_000445_95_3_9"/>
<keyword evidence="2" id="KW-0067">ATP-binding</keyword>
<dbReference type="PROSITE" id="PS00675">
    <property type="entry name" value="SIGMA54_INTERACT_1"/>
    <property type="match status" value="1"/>
</dbReference>
<dbReference type="RefSeq" id="WP_007785301.1">
    <property type="nucleotide sequence ID" value="NZ_CM001441.1"/>
</dbReference>
<keyword evidence="4" id="KW-0238">DNA-binding</keyword>
<accession>H5XWT7</accession>
<keyword evidence="9" id="KW-1185">Reference proteome</keyword>
<evidence type="ECO:0000313" key="8">
    <source>
        <dbReference type="EMBL" id="EHQ90736.1"/>
    </source>
</evidence>
<dbReference type="Pfam" id="PF01590">
    <property type="entry name" value="GAF"/>
    <property type="match status" value="1"/>
</dbReference>
<feature type="coiled-coil region" evidence="6">
    <location>
        <begin position="187"/>
        <end position="214"/>
    </location>
</feature>
<protein>
    <submittedName>
        <fullName evidence="8">Transcriptional regulator containing GAF, AAA-type ATPase, and DNA binding domains</fullName>
    </submittedName>
</protein>
<dbReference type="CDD" id="cd00009">
    <property type="entry name" value="AAA"/>
    <property type="match status" value="1"/>
</dbReference>
<dbReference type="AlphaFoldDB" id="H5XWT7"/>
<gene>
    <name evidence="8" type="ORF">DesyoDRAFT_3746</name>
</gene>
<dbReference type="InterPro" id="IPR058031">
    <property type="entry name" value="AAA_lid_NorR"/>
</dbReference>
<dbReference type="eggNOG" id="COG2203">
    <property type="taxonomic scope" value="Bacteria"/>
</dbReference>
<organism evidence="8 9">
    <name type="scientific">Desulfosporosinus youngiae DSM 17734</name>
    <dbReference type="NCBI Taxonomy" id="768710"/>
    <lineage>
        <taxon>Bacteria</taxon>
        <taxon>Bacillati</taxon>
        <taxon>Bacillota</taxon>
        <taxon>Clostridia</taxon>
        <taxon>Eubacteriales</taxon>
        <taxon>Desulfitobacteriaceae</taxon>
        <taxon>Desulfosporosinus</taxon>
    </lineage>
</organism>
<dbReference type="Pfam" id="PF25601">
    <property type="entry name" value="AAA_lid_14"/>
    <property type="match status" value="1"/>
</dbReference>
<dbReference type="InterPro" id="IPR003593">
    <property type="entry name" value="AAA+_ATPase"/>
</dbReference>
<dbReference type="InterPro" id="IPR027417">
    <property type="entry name" value="P-loop_NTPase"/>
</dbReference>
<keyword evidence="3" id="KW-0805">Transcription regulation</keyword>
<dbReference type="SMART" id="SM00065">
    <property type="entry name" value="GAF"/>
    <property type="match status" value="1"/>
</dbReference>
<evidence type="ECO:0000256" key="4">
    <source>
        <dbReference type="ARBA" id="ARBA00023125"/>
    </source>
</evidence>
<dbReference type="Gene3D" id="1.10.8.60">
    <property type="match status" value="1"/>
</dbReference>
<dbReference type="Proteomes" id="UP000005104">
    <property type="component" value="Chromosome"/>
</dbReference>
<feature type="domain" description="Sigma-54 factor interaction" evidence="7">
    <location>
        <begin position="221"/>
        <end position="450"/>
    </location>
</feature>
<dbReference type="SUPFAM" id="SSF55781">
    <property type="entry name" value="GAF domain-like"/>
    <property type="match status" value="1"/>
</dbReference>
<dbReference type="SUPFAM" id="SSF52540">
    <property type="entry name" value="P-loop containing nucleoside triphosphate hydrolases"/>
    <property type="match status" value="1"/>
</dbReference>
<dbReference type="Pfam" id="PF00158">
    <property type="entry name" value="Sigma54_activat"/>
    <property type="match status" value="1"/>
</dbReference>
<dbReference type="OrthoDB" id="9803970at2"/>
<dbReference type="eggNOG" id="COG3829">
    <property type="taxonomic scope" value="Bacteria"/>
</dbReference>
<dbReference type="PANTHER" id="PTHR32071">
    <property type="entry name" value="TRANSCRIPTIONAL REGULATORY PROTEIN"/>
    <property type="match status" value="1"/>
</dbReference>
<dbReference type="PANTHER" id="PTHR32071:SF57">
    <property type="entry name" value="C4-DICARBOXYLATE TRANSPORT TRANSCRIPTIONAL REGULATORY PROTEIN DCTD"/>
    <property type="match status" value="1"/>
</dbReference>
<dbReference type="Gene3D" id="3.30.450.40">
    <property type="match status" value="1"/>
</dbReference>
<evidence type="ECO:0000259" key="7">
    <source>
        <dbReference type="PROSITE" id="PS50045"/>
    </source>
</evidence>
<keyword evidence="1" id="KW-0547">Nucleotide-binding</keyword>
<evidence type="ECO:0000256" key="2">
    <source>
        <dbReference type="ARBA" id="ARBA00022840"/>
    </source>
</evidence>
<dbReference type="PROSITE" id="PS50045">
    <property type="entry name" value="SIGMA54_INTERACT_4"/>
    <property type="match status" value="1"/>
</dbReference>
<name>H5XWT7_9FIRM</name>
<dbReference type="EMBL" id="CM001441">
    <property type="protein sequence ID" value="EHQ90736.1"/>
    <property type="molecule type" value="Genomic_DNA"/>
</dbReference>
<dbReference type="STRING" id="768710.DesyoDRAFT_3746"/>
<dbReference type="PROSITE" id="PS00688">
    <property type="entry name" value="SIGMA54_INTERACT_3"/>
    <property type="match status" value="1"/>
</dbReference>
<dbReference type="SMART" id="SM00382">
    <property type="entry name" value="AAA"/>
    <property type="match status" value="1"/>
</dbReference>
<reference evidence="8 9" key="1">
    <citation type="submission" date="2011-11" db="EMBL/GenBank/DDBJ databases">
        <title>The Noncontiguous Finished genome of Desulfosporosinus youngiae DSM 17734.</title>
        <authorList>
            <consortium name="US DOE Joint Genome Institute (JGI-PGF)"/>
            <person name="Lucas S."/>
            <person name="Han J."/>
            <person name="Lapidus A."/>
            <person name="Cheng J.-F."/>
            <person name="Goodwin L."/>
            <person name="Pitluck S."/>
            <person name="Peters L."/>
            <person name="Ovchinnikova G."/>
            <person name="Lu M."/>
            <person name="Land M.L."/>
            <person name="Hauser L."/>
            <person name="Pester M."/>
            <person name="Spring S."/>
            <person name="Ollivier B."/>
            <person name="Rattei T."/>
            <person name="Klenk H.-P."/>
            <person name="Wagner M."/>
            <person name="Loy A."/>
            <person name="Woyke T.J."/>
        </authorList>
    </citation>
    <scope>NUCLEOTIDE SEQUENCE [LARGE SCALE GENOMIC DNA]</scope>
    <source>
        <strain evidence="8 9">DSM 17734</strain>
    </source>
</reference>
<dbReference type="Gene3D" id="1.10.10.60">
    <property type="entry name" value="Homeodomain-like"/>
    <property type="match status" value="1"/>
</dbReference>
<dbReference type="InterPro" id="IPR003018">
    <property type="entry name" value="GAF"/>
</dbReference>
<evidence type="ECO:0000313" key="9">
    <source>
        <dbReference type="Proteomes" id="UP000005104"/>
    </source>
</evidence>
<dbReference type="InterPro" id="IPR025944">
    <property type="entry name" value="Sigma_54_int_dom_CS"/>
</dbReference>
<dbReference type="FunFam" id="3.40.50.300:FF:000006">
    <property type="entry name" value="DNA-binding transcriptional regulator NtrC"/>
    <property type="match status" value="1"/>
</dbReference>
<dbReference type="InterPro" id="IPR029016">
    <property type="entry name" value="GAF-like_dom_sf"/>
</dbReference>
<evidence type="ECO:0000256" key="3">
    <source>
        <dbReference type="ARBA" id="ARBA00023015"/>
    </source>
</evidence>
<dbReference type="InterPro" id="IPR002078">
    <property type="entry name" value="Sigma_54_int"/>
</dbReference>
<dbReference type="Gene3D" id="3.40.50.300">
    <property type="entry name" value="P-loop containing nucleotide triphosphate hydrolases"/>
    <property type="match status" value="1"/>
</dbReference>
<sequence>MTQNNFNLDFTSFQHLLLEMAQQRSVDELLRLVTSSLASTPNVALARVWMIAPGDICSTCTEYAACRDQSRCLHLTASRGRSLDNTTAWNTIEHGAFRRFPMGVRKVGRIASSGQPGNISAISGSSDWIADKTWVKKERITSFVGQPLICKDEVLGVLAMFTRIPLDQEALGLMRMIADHLAYALANARAFAEIKRLQRQIENENAYLRAEVNTAQSFSGIIGQSKALREILRQILLVAPIDTSVLISGESGTGKELIAREIHAGSKRAGHPMIKVNCAAIPKNLFESEFFGHTRGAFTGAHKDREGFFQIADRGTLFLDEVSEIPLELQGKLLRVLQEGEYQRVGEEKVRKVDVRIISATNRDLGREVAAGRFREDLYYRLNVFPFLLPPLRDRKEDIPLLVSHFLALISRRLNRPKPGLTPWDMDALTQYDWPGNIRELQNVIERAVITSHLGKLDSGIYAITHSETGTAAPVSDNHSKAPAGKGIILTDAEIRQLEKENMIEALRVCNGKVYGQRSASEKLGLKPTTLLSRLKKMGITFEHWHNCN</sequence>
<dbReference type="InterPro" id="IPR025662">
    <property type="entry name" value="Sigma_54_int_dom_ATP-bd_1"/>
</dbReference>